<feature type="domain" description="HD-GYP" evidence="2">
    <location>
        <begin position="127"/>
        <end position="258"/>
    </location>
</feature>
<dbReference type="PANTHER" id="PTHR45138:SF9">
    <property type="entry name" value="DIGUANYLATE CYCLASE DGCM-RELATED"/>
    <property type="match status" value="1"/>
</dbReference>
<dbReference type="InterPro" id="IPR006674">
    <property type="entry name" value="HD_domain"/>
</dbReference>
<evidence type="ECO:0000313" key="3">
    <source>
        <dbReference type="EMBL" id="GAI10867.1"/>
    </source>
</evidence>
<dbReference type="GO" id="GO:1902201">
    <property type="term" value="P:negative regulation of bacterial-type flagellum-dependent cell motility"/>
    <property type="evidence" value="ECO:0007669"/>
    <property type="project" value="TreeGrafter"/>
</dbReference>
<reference evidence="3" key="1">
    <citation type="journal article" date="2014" name="Front. Microbiol.">
        <title>High frequency of phylogenetically diverse reductive dehalogenase-homologous genes in deep subseafloor sedimentary metagenomes.</title>
        <authorList>
            <person name="Kawai M."/>
            <person name="Futagami T."/>
            <person name="Toyoda A."/>
            <person name="Takaki Y."/>
            <person name="Nishi S."/>
            <person name="Hori S."/>
            <person name="Arai W."/>
            <person name="Tsubouchi T."/>
            <person name="Morono Y."/>
            <person name="Uchiyama I."/>
            <person name="Ito T."/>
            <person name="Fujiyama A."/>
            <person name="Inagaki F."/>
            <person name="Takami H."/>
        </authorList>
    </citation>
    <scope>NUCLEOTIDE SEQUENCE</scope>
    <source>
        <strain evidence="3">Expedition CK06-06</strain>
    </source>
</reference>
<dbReference type="PROSITE" id="PS50887">
    <property type="entry name" value="GGDEF"/>
    <property type="match status" value="1"/>
</dbReference>
<sequence>DIYGHPAGDEILKQIGSIIRSSIRNADQAFRYGGDEFTVILPQTSGEDAYVVAERVREQIASEMKAKEVAITCSIGLASYPSDGVMSGELVTATDTALYYAKRTGGNRTYLSAKVLSEPLTEAGANARGGGLSAVYALVSAVDAKDHYTYGHSRKVNTYAVALAEAIGLSPDEVSRVSTTALLHDIGKIGIPDKILSKRGKLTTEEWEAIKSHPKLGANIIGNVPSLVSCLPAFHTGLRTVGDRFLFTNAQASTEIFT</sequence>
<dbReference type="InterPro" id="IPR043128">
    <property type="entry name" value="Rev_trsase/Diguanyl_cyclase"/>
</dbReference>
<evidence type="ECO:0008006" key="4">
    <source>
        <dbReference type="Google" id="ProtNLM"/>
    </source>
</evidence>
<dbReference type="CDD" id="cd00077">
    <property type="entry name" value="HDc"/>
    <property type="match status" value="1"/>
</dbReference>
<dbReference type="SMART" id="SM00267">
    <property type="entry name" value="GGDEF"/>
    <property type="match status" value="1"/>
</dbReference>
<protein>
    <recommendedName>
        <fullName evidence="4">GGDEF domain-containing protein</fullName>
    </recommendedName>
</protein>
<dbReference type="SUPFAM" id="SSF55073">
    <property type="entry name" value="Nucleotide cyclase"/>
    <property type="match status" value="1"/>
</dbReference>
<comment type="caution">
    <text evidence="3">The sequence shown here is derived from an EMBL/GenBank/DDBJ whole genome shotgun (WGS) entry which is preliminary data.</text>
</comment>
<accession>X1KUU4</accession>
<name>X1KUU4_9ZZZZ</name>
<dbReference type="Pfam" id="PF00990">
    <property type="entry name" value="GGDEF"/>
    <property type="match status" value="1"/>
</dbReference>
<dbReference type="InterPro" id="IPR037522">
    <property type="entry name" value="HD_GYP_dom"/>
</dbReference>
<dbReference type="NCBIfam" id="TIGR00254">
    <property type="entry name" value="GGDEF"/>
    <property type="match status" value="1"/>
</dbReference>
<feature type="domain" description="GGDEF" evidence="1">
    <location>
        <begin position="1"/>
        <end position="114"/>
    </location>
</feature>
<gene>
    <name evidence="3" type="ORF">S06H3_15541</name>
</gene>
<organism evidence="3">
    <name type="scientific">marine sediment metagenome</name>
    <dbReference type="NCBI Taxonomy" id="412755"/>
    <lineage>
        <taxon>unclassified sequences</taxon>
        <taxon>metagenomes</taxon>
        <taxon>ecological metagenomes</taxon>
    </lineage>
</organism>
<dbReference type="PROSITE" id="PS51832">
    <property type="entry name" value="HD_GYP"/>
    <property type="match status" value="1"/>
</dbReference>
<dbReference type="InterPro" id="IPR029787">
    <property type="entry name" value="Nucleotide_cyclase"/>
</dbReference>
<feature type="non-terminal residue" evidence="3">
    <location>
        <position position="1"/>
    </location>
</feature>
<evidence type="ECO:0000259" key="2">
    <source>
        <dbReference type="PROSITE" id="PS51832"/>
    </source>
</evidence>
<dbReference type="PANTHER" id="PTHR45138">
    <property type="entry name" value="REGULATORY COMPONENTS OF SENSORY TRANSDUCTION SYSTEM"/>
    <property type="match status" value="1"/>
</dbReference>
<dbReference type="SUPFAM" id="SSF109604">
    <property type="entry name" value="HD-domain/PDEase-like"/>
    <property type="match status" value="1"/>
</dbReference>
<dbReference type="InterPro" id="IPR003607">
    <property type="entry name" value="HD/PDEase_dom"/>
</dbReference>
<dbReference type="InterPro" id="IPR000160">
    <property type="entry name" value="GGDEF_dom"/>
</dbReference>
<dbReference type="GO" id="GO:0043709">
    <property type="term" value="P:cell adhesion involved in single-species biofilm formation"/>
    <property type="evidence" value="ECO:0007669"/>
    <property type="project" value="TreeGrafter"/>
</dbReference>
<dbReference type="CDD" id="cd01949">
    <property type="entry name" value="GGDEF"/>
    <property type="match status" value="1"/>
</dbReference>
<dbReference type="InterPro" id="IPR050469">
    <property type="entry name" value="Diguanylate_Cyclase"/>
</dbReference>
<dbReference type="EMBL" id="BARV01007650">
    <property type="protein sequence ID" value="GAI10867.1"/>
    <property type="molecule type" value="Genomic_DNA"/>
</dbReference>
<evidence type="ECO:0000259" key="1">
    <source>
        <dbReference type="PROSITE" id="PS50887"/>
    </source>
</evidence>
<dbReference type="Pfam" id="PF01966">
    <property type="entry name" value="HD"/>
    <property type="match status" value="1"/>
</dbReference>
<proteinExistence type="predicted"/>
<dbReference type="Gene3D" id="3.30.70.270">
    <property type="match status" value="1"/>
</dbReference>
<dbReference type="Gene3D" id="1.10.3210.10">
    <property type="entry name" value="Hypothetical protein af1432"/>
    <property type="match status" value="1"/>
</dbReference>
<dbReference type="AlphaFoldDB" id="X1KUU4"/>
<dbReference type="GO" id="GO:0005886">
    <property type="term" value="C:plasma membrane"/>
    <property type="evidence" value="ECO:0007669"/>
    <property type="project" value="TreeGrafter"/>
</dbReference>
<dbReference type="GO" id="GO:0052621">
    <property type="term" value="F:diguanylate cyclase activity"/>
    <property type="evidence" value="ECO:0007669"/>
    <property type="project" value="TreeGrafter"/>
</dbReference>